<organism evidence="1 2">
    <name type="scientific">Phellinidium pouzarii</name>
    <dbReference type="NCBI Taxonomy" id="167371"/>
    <lineage>
        <taxon>Eukaryota</taxon>
        <taxon>Fungi</taxon>
        <taxon>Dikarya</taxon>
        <taxon>Basidiomycota</taxon>
        <taxon>Agaricomycotina</taxon>
        <taxon>Agaricomycetes</taxon>
        <taxon>Hymenochaetales</taxon>
        <taxon>Hymenochaetaceae</taxon>
        <taxon>Phellinidium</taxon>
    </lineage>
</organism>
<name>A0A4S4L672_9AGAM</name>
<dbReference type="EMBL" id="SGPK01000165">
    <property type="protein sequence ID" value="THH06992.1"/>
    <property type="molecule type" value="Genomic_DNA"/>
</dbReference>
<sequence>MPTSLTVLNLLGPFSFHFDSLEALNFTDINLREWSTPGDCLTLLRICSALVGFSAEINTQSSIFKCGTRFPTTSTTDSLVSFRLRNTGISPSVQYLLQPLHLLGLKQASIDIEWAKLGDIIRCLESSPDLEHLTLRRCMESQGVIVLDIVLRLTLRSEEQLCPNLKSIALYNFDLEGCDEEVTCMVMSRWYPENSTRTLESATSDDCRLVDVLGLTYCCDEGLSLHIHNIDDD</sequence>
<comment type="caution">
    <text evidence="1">The sequence shown here is derived from an EMBL/GenBank/DDBJ whole genome shotgun (WGS) entry which is preliminary data.</text>
</comment>
<dbReference type="AlphaFoldDB" id="A0A4S4L672"/>
<evidence type="ECO:0008006" key="3">
    <source>
        <dbReference type="Google" id="ProtNLM"/>
    </source>
</evidence>
<accession>A0A4S4L672</accession>
<reference evidence="1 2" key="1">
    <citation type="submission" date="2019-02" db="EMBL/GenBank/DDBJ databases">
        <title>Genome sequencing of the rare red list fungi Phellinidium pouzarii.</title>
        <authorList>
            <person name="Buettner E."/>
            <person name="Kellner H."/>
        </authorList>
    </citation>
    <scope>NUCLEOTIDE SEQUENCE [LARGE SCALE GENOMIC DNA]</scope>
    <source>
        <strain evidence="1 2">DSM 108285</strain>
    </source>
</reference>
<dbReference type="Proteomes" id="UP000308199">
    <property type="component" value="Unassembled WGS sequence"/>
</dbReference>
<dbReference type="SUPFAM" id="SSF52047">
    <property type="entry name" value="RNI-like"/>
    <property type="match status" value="1"/>
</dbReference>
<gene>
    <name evidence="1" type="ORF">EW145_g3702</name>
</gene>
<proteinExistence type="predicted"/>
<keyword evidence="2" id="KW-1185">Reference proteome</keyword>
<evidence type="ECO:0000313" key="1">
    <source>
        <dbReference type="EMBL" id="THH06992.1"/>
    </source>
</evidence>
<evidence type="ECO:0000313" key="2">
    <source>
        <dbReference type="Proteomes" id="UP000308199"/>
    </source>
</evidence>
<protein>
    <recommendedName>
        <fullName evidence="3">F-box domain-containing protein</fullName>
    </recommendedName>
</protein>